<dbReference type="Pfam" id="PF00392">
    <property type="entry name" value="GntR"/>
    <property type="match status" value="1"/>
</dbReference>
<dbReference type="GO" id="GO:0003700">
    <property type="term" value="F:DNA-binding transcription factor activity"/>
    <property type="evidence" value="ECO:0007669"/>
    <property type="project" value="InterPro"/>
</dbReference>
<keyword evidence="3" id="KW-0804">Transcription</keyword>
<dbReference type="Proteomes" id="UP000268829">
    <property type="component" value="Unassembled WGS sequence"/>
</dbReference>
<dbReference type="CDD" id="cd07377">
    <property type="entry name" value="WHTH_GntR"/>
    <property type="match status" value="1"/>
</dbReference>
<evidence type="ECO:0000256" key="1">
    <source>
        <dbReference type="ARBA" id="ARBA00023015"/>
    </source>
</evidence>
<evidence type="ECO:0000256" key="2">
    <source>
        <dbReference type="ARBA" id="ARBA00023125"/>
    </source>
</evidence>
<dbReference type="PANTHER" id="PTHR38445">
    <property type="entry name" value="HTH-TYPE TRANSCRIPTIONAL REPRESSOR YTRA"/>
    <property type="match status" value="1"/>
</dbReference>
<name>A0A3M8AXA3_9BACL</name>
<keyword evidence="6" id="KW-1185">Reference proteome</keyword>
<dbReference type="PROSITE" id="PS50949">
    <property type="entry name" value="HTH_GNTR"/>
    <property type="match status" value="1"/>
</dbReference>
<dbReference type="InterPro" id="IPR036388">
    <property type="entry name" value="WH-like_DNA-bd_sf"/>
</dbReference>
<dbReference type="OrthoDB" id="9802328at2"/>
<evidence type="ECO:0000313" key="5">
    <source>
        <dbReference type="EMBL" id="RNB55826.1"/>
    </source>
</evidence>
<organism evidence="5 6">
    <name type="scientific">Brevibacillus gelatini</name>
    <dbReference type="NCBI Taxonomy" id="1655277"/>
    <lineage>
        <taxon>Bacteria</taxon>
        <taxon>Bacillati</taxon>
        <taxon>Bacillota</taxon>
        <taxon>Bacilli</taxon>
        <taxon>Bacillales</taxon>
        <taxon>Paenibacillaceae</taxon>
        <taxon>Brevibacillus</taxon>
    </lineage>
</organism>
<evidence type="ECO:0000313" key="6">
    <source>
        <dbReference type="Proteomes" id="UP000268829"/>
    </source>
</evidence>
<gene>
    <name evidence="5" type="ORF">EDM57_13835</name>
</gene>
<sequence>MQKSVNGPSFIPVYIQLKEQLKNLMMQRIYPPHDKLPTVRELSGFLRMNPQTVKAAYAELEAEGYVTLDDTGSVLVAAKLPNKSVQVEPGIVAEQREETFLSRVPEKSRQSAFERAQGRRRPAILFAECDVVQVQEYAVELEKATGYTVKPCLIKDLEQLASSILNGYYDLVVTTFLHIEEVQKWLDSLGEGNMPKVIGCLLESNLQSIRELQQLSPGSLVGIGGTTWEGAHNFRQSIIKAGMTDLELKIGSMEYPSSLDELLSAKPRLILCTSIVGAYLRRQSRFLPLLIENRFLNAQSVQYIQQCVEGFR</sequence>
<dbReference type="PANTHER" id="PTHR38445:SF9">
    <property type="entry name" value="HTH-TYPE TRANSCRIPTIONAL REPRESSOR YTRA"/>
    <property type="match status" value="1"/>
</dbReference>
<dbReference type="EMBL" id="RHHS01000032">
    <property type="protein sequence ID" value="RNB55826.1"/>
    <property type="molecule type" value="Genomic_DNA"/>
</dbReference>
<keyword evidence="1" id="KW-0805">Transcription regulation</keyword>
<feature type="domain" description="HTH gntR-type" evidence="4">
    <location>
        <begin position="11"/>
        <end position="79"/>
    </location>
</feature>
<evidence type="ECO:0000256" key="3">
    <source>
        <dbReference type="ARBA" id="ARBA00023163"/>
    </source>
</evidence>
<protein>
    <submittedName>
        <fullName evidence="5">GntR family transcriptional regulator</fullName>
    </submittedName>
</protein>
<dbReference type="SUPFAM" id="SSF46785">
    <property type="entry name" value="Winged helix' DNA-binding domain"/>
    <property type="match status" value="1"/>
</dbReference>
<dbReference type="SMART" id="SM00345">
    <property type="entry name" value="HTH_GNTR"/>
    <property type="match status" value="1"/>
</dbReference>
<evidence type="ECO:0000259" key="4">
    <source>
        <dbReference type="PROSITE" id="PS50949"/>
    </source>
</evidence>
<comment type="caution">
    <text evidence="5">The sequence shown here is derived from an EMBL/GenBank/DDBJ whole genome shotgun (WGS) entry which is preliminary data.</text>
</comment>
<reference evidence="5 6" key="1">
    <citation type="submission" date="2018-10" db="EMBL/GenBank/DDBJ databases">
        <title>Phylogenomics of Brevibacillus.</title>
        <authorList>
            <person name="Dunlap C."/>
        </authorList>
    </citation>
    <scope>NUCLEOTIDE SEQUENCE [LARGE SCALE GENOMIC DNA]</scope>
    <source>
        <strain evidence="5 6">DSM 100115</strain>
    </source>
</reference>
<dbReference type="Gene3D" id="1.10.10.10">
    <property type="entry name" value="Winged helix-like DNA-binding domain superfamily/Winged helix DNA-binding domain"/>
    <property type="match status" value="1"/>
</dbReference>
<proteinExistence type="predicted"/>
<dbReference type="InterPro" id="IPR036390">
    <property type="entry name" value="WH_DNA-bd_sf"/>
</dbReference>
<keyword evidence="2" id="KW-0238">DNA-binding</keyword>
<dbReference type="GO" id="GO:0003677">
    <property type="term" value="F:DNA binding"/>
    <property type="evidence" value="ECO:0007669"/>
    <property type="project" value="UniProtKB-KW"/>
</dbReference>
<dbReference type="RefSeq" id="WP_122905319.1">
    <property type="nucleotide sequence ID" value="NZ_RHHS01000032.1"/>
</dbReference>
<dbReference type="InterPro" id="IPR000524">
    <property type="entry name" value="Tscrpt_reg_HTH_GntR"/>
</dbReference>
<dbReference type="AlphaFoldDB" id="A0A3M8AXA3"/>
<accession>A0A3M8AXA3</accession>